<dbReference type="SUPFAM" id="SSF51126">
    <property type="entry name" value="Pectin lyase-like"/>
    <property type="match status" value="1"/>
</dbReference>
<sequence length="4695" mass="473088">MNHVYRTIWNHAKGVWQVVGEHTTRQGKTKSSKSASGAGLLAIGALLSPGLYAQGIVTDGRTATSVVQNGAVTDIRTETIRNGNGFNSFSQFNVGSGETANLYVPDSANALINIVRDQRSEINGILNGYKNGQIGGDIYFANPHGMVVGESGVINVGSLTVTTPDSASLERLIGADGKIDDLAVAQLKSGNLPLSESGLVSIRGQVNAKGAVTLSARDVGIGASGRVTAGQQAMPRIEQLVNIDGLDSAAAMTEVNGEIRIVAENDVLIAGQVNTDGVAGKAAGEIEIRAGHDITIADGGKVSASGQGAHSDGGRVVIKAKQQTTLAKGGAVAANAGSSGNGGNVELSADERVTWAGTLEAKSGQGGAAGHVLIDPREINLTQDQRLGGTNYSLQASEKISVADGVMISTRDIANYQTASQQEHRDAVSLGDSGDITLEAPTIVLGQNAKLYAHTNNAAFEAGDVTLKAIAAEGALLTPGILVGVGSNKTEITLGAGAEIRGGQVTISAESSTALTDSLSSDGLYNGVDANGHPIAQVLDDDELEEQRQALADAGVETDDDGGSDFFGGLLDTLASSGLLASVQVLDAQSKVNIGDGVSIIGSNDVNISSHASTNAQAEVADLPVGAVVSVTNTDAQLNVGQNARIESLGGNVNLKSQSDTTVETAVEAGALEGLPVTLTANVTSAKGRATTTVGSGSLIKAAFDASVSAEQVKVFDVSAQAGDAEGAIGVSVLVALSDLQARNDFNGTLEAGGNATLEAKVDTQSNHHEAAVMLGDENKIVATLEEKIGEAGEDPTELLQAKTKDGIKELLKKLVEKGEEEEGEKGGSEQSKGFLDELGAAGALAYINHDNQALLTLGGQAKVKAGQDASLNAEVTDLLDSTVSSVISDKKNADKPFDFSTESTGKKNGVGVAILISNQDNDAVLTVRPGAELDAMQALSLNARTSLPWLDQSRLSNLIKAFSADNLSDFLQTINEGQMFSTWVNAATAVSGEGAQDSGTTLSGMVDINHVGLNAKVDVADGVNINQDLAYRGQEQTVDIEARTESQMVNVAADPGLFNNEGGKNGFGAGLIAGIYNNSAQATVGAVNLYASELNVNAVTDVDILNYAVAGSKGGTNALSGSISVSVLDNTTRAGIDDGANLVVSDENGGSGDINIGARDETDSLTITGGVVKSTSKAAGVAVGVHAFDRTTEAWLGSRETQLAAGSVAASGGLKVGASADGRIGNYALSVALTAPPAPSTQPAAQSREGTGSFGINISGSAAVNTLDNLVRARITDNLDIDAGAVNVQASDDTALHAIAGGAAVSSNTGNGVGLAGAYTQNTVDALVEAELAATGDVTARRLDITADNEASALSISAGVSASASASSYQVAGSVSVNAIDSTTRARLADGAIDAVDGVNVSARDDSSIHAVAGAASFGGKAGVGAGLSINSIDGATEAVADDLRRLDSAAGLTLDASSDADLVSVAAAMGYSNKYAFDGAVAINQLDHDTLAALRGSHGLNLGGALAVDAGNTSSIWTASGSAAIGNDGAMGASFGYNTISDRVSAEILDSDAEAASIAVQANQQSDINALVAGGAVAARSSAVAGSIAINTIDNRTSARTDDSSLTSHGSLLVNAQDASRIRSLTGALAYGGQGAGIGIAGSYNQIAGAVYAGINGGNLQAGDLVRVSALRNQQLQSLAAGAAVGNNVGVAGSVAVNMVGGATLAEIGDGAQVHSDGSLLLTARSDSDIETVAGALGVGLSGVGLAGAVAVNQLEGTTTARVTGASTHLGADGQGASRAIDNGQLNGNMGSDLRDRTLQESINGIGVVASSTDEIDTVSVSVGGGSSVGVAGAVTVNRVGGSTLAQVSGATLDSDAATQVGAYHHTRVTTGNGAGAGGGTAGVGVSTTTNILDHDTQALVANATLGSDAGIGVNARATHDLNAVVVGAAIGGTAGVNGSVAVTTLAGTVRSNVQGSSLRSDAGGIEIAADADNDLDIVAGGVAGGGVAGVGATVIVTDLSQRTEASTSGATRLDASGLTAIDASAAQDVTIVGFTGAGGGTAGVAGTVNVLVAKGQTLAGVGAGSQINTQLGGAQQDVRVHAQDSLETTDVLGTAGVGGVAGVGAGADVQVVRSGAIASVGDGATVKAGRDITVEAGNSRDIDSVSIAAAGGGYVGAGAGVSVVSVASGASSQATGSLDNSIRNAQNVARNSGLNGQMGNGFSGSSQLQAGINANQQTISPNDTFLSTPDGTAYSAAARVGNATLDAGRNVTVSAHNSTDALSEAAGVAGGLVGAGAGVAVINVGDRSLAELGGTLRAGGNVRISAEDGQDGTTQALAQAGGGGLVGLGAAVAVSEKSSQTTARILDGTHITAGGALSVDADLDHALKAQTVGVSAGGVAVGASIATSSSSGQAQALVGKNVQVSAGSLAVDASARSSNNVDAVGVSGGIVAGNAVVATASDRTSARAWVDDGSRVTTQGAIGIRASTDPMTRAFAIGASVGAGAIGASVATANVDNSVQAGTGAVNLTGGSLEVDASAQRTRSQSAEAQAVGASGGALMGLNATVASANLDTDVLADLGQGTQLAITGNAAVKASDATRVKTDATGIAVGGLLAIGANVGLADIDATQRVRFGATGLVGGTLALSATGSNGISGDAVAGSGGVVAGSASTLNLDATSTTTVDVLGNTNILTGRTDVLAEHRLDYAADSDSIQAAMVGASGTFIDLDLGATTQVLVRDGARVAALDGLDIEAHTITQGGAEAFSGSGGVISGSAVLVDNTIRDTTRIQVGNNVGLATVGSPLDIDKGHLRLSAHNTMRAADTGKLSAGGAIAAPYAGTEMDVDVTNQVTFGDNLSMKSSGLLQVGAYSDTRASTNARVDVYGLVGAGGGDSKIDLTAAQLIRFGANADLLGYGNLGLRAGQSADGNLANDIRATASTVVVNNTLIPVTAVLDADATATTTNDLVFGTGALVRSVRNVDLIATNGAVTASGGGVGKNPYLALFSSEQTTRSDRVNQLASLNLANSRVVAGAGNRQEVYWDGNQLRTVSSLNDLSVQYKAAGSAGAFRPLAEIDATLASLNQQLAGLTPGSAAYTSLNDQITLYTQMRASTAQSLGAGANGNTTVDSLVIGDLIAGAGDIRVGADRIQQSGANLTAYGAPTVIIHNSSDDYLVTNGILVSAAGTGSITSTGAAKLANSGATLTEVKRSQSDYYDATQRPSVPSIVIENTYDTNLAGNTSPAPGILVLGDIENLKGNTSLSNTSGNVSQFATIESYQLSMNVPNGDLFVSLPGRSWNLASVQSEWANVINGLNPSSLSSGRNVPDAIAEFAANVVYNGSYAFTSKEAFTDYLIRNYGSGNGTDQQIILDGMVRGYWETDDDNTANRVWFKDTRYEYSGNMSASDHNWLTNNTGVWDWRYTMMQAYKTQNSAALGQSDTSGSTASALRVGGALAINAKNININAGIEVGARTDWSLNLGAAAAAEIASIANGNGLVRLNNVSGIADGNGADEVPVVYWDSDKQRIQVQRINAAGGGSVSLTGNIINTNTVGNIVVNSGYGDVEINNTTGRDLMLTDIDLGNGGQSVVRITDTLKHWGDGRAQTWWYVNQAGQDSVSVYNNANGATALTGASLASVIGRDFTYTPQAGARYEWTQDYHITRTYTGPTSISGKSDEIPGNLGNWVSEIATADGKAYLTSAGDVVVRAVTGNDQAFMQWADADIGYTTVRATSNGDEWGGYYAGATFDLATDIQMTVTNSVKADHAIPIRFVGNSESRLQVDSGSNVLIGGAIRNDVGTSTFDVTGSLLQAGGSLQGKDLVLNASAGIGSASDALKLIDSRVAGASVSASSQGDIFLASSGDFYAKSIQTTGDVTVNAVGGIYQHANAVGVSIGGDVLNLHSGSGSSIGGVNSPLVTQSNEINASAPGSVTLTQGSGNMNVGYIESLFGNVELNTPSGQILGAAPKGEDQDAKLQEKIAEWEAMGLTDANHAQSTINGYENRVERYYSDYWTIRERASNPDGSFSLTSAGLDLYREQVSASLGHSASDAEINSTMKARYLEAKSFLAGAPGVDQGLLQTRAADFQYSLDSGSELYAQMTHGAVWDKSMLGTVINAGAVAGDRPSTGALPNVSATQGSIRLNNDPTQALPEAETLVFTLKRTDGYLPIVTQLSSSEGNSYSSSQLMAFLAEAKPGTLQADQVDGDTVRITLRPRYDLAVEAKDPVVIDAKGDYHVGTSQDVILKDITVGGTLYVYAGRDVINQTATGVAGAVTGGLYIDAGRNIGSPDNPIQVTNNGTDPVTVYRLVAPGTANVVVLNGNVVVGKIDVKGETNLVANNGDFYSLGDHATFDGGLVNLRAVDGNGLTSGYIGTALNPFNVVQKQGALGLFGLGANVVATQNDLVMSNGVLDGLVSLTASLGSILMDDEDSVIRTTDEGTGQVDLVAATGIGATGAATRLDTGHFNAETPVGDVNLHLHREARAERVHALTGSAHLVGDGDGVLGTTDLDLADVRIARDLELRAESIRGQVTQTVQATPLRLWATNLQGGVADRIDLGITAAPYVLNEQLAARVADIRSNATRFNIVNGHIGEELKLTTGYVSALMDNTTPALRYASDFQYYIPWKGFSLDLETRGATGSRAPMWFNSARGVFTRNMVTSGHATFDLARPHFSTDLRQAGGEAMPAFSAAYPVRPALQRANAISTAPLAVNLGTQSSDDDSI</sequence>
<dbReference type="Gene3D" id="2.160.20.10">
    <property type="entry name" value="Single-stranded right-handed beta-helix, Pectin lyase-like"/>
    <property type="match status" value="1"/>
</dbReference>
<dbReference type="InterPro" id="IPR008638">
    <property type="entry name" value="FhaB/CdiA-like_TPS"/>
</dbReference>
<dbReference type="Proteomes" id="UP001054892">
    <property type="component" value="Unassembled WGS sequence"/>
</dbReference>
<dbReference type="NCBIfam" id="NF012204">
    <property type="entry name" value="adhes_FxxPxG"/>
    <property type="match status" value="1"/>
</dbReference>
<dbReference type="EMBL" id="AP023189">
    <property type="protein sequence ID" value="BCG27110.1"/>
    <property type="molecule type" value="Genomic_DNA"/>
</dbReference>
<dbReference type="Pfam" id="PF13018">
    <property type="entry name" value="ESPR"/>
    <property type="match status" value="1"/>
</dbReference>
<gene>
    <name evidence="2" type="ORF">TUM18999_53010</name>
    <name evidence="3" type="ORF">TUM20286_47960</name>
</gene>
<dbReference type="EMBL" id="BQKM01000015">
    <property type="protein sequence ID" value="GJN55044.1"/>
    <property type="molecule type" value="Genomic_DNA"/>
</dbReference>
<accession>A0A6J4EBU6</accession>
<proteinExistence type="predicted"/>
<dbReference type="InterPro" id="IPR011050">
    <property type="entry name" value="Pectin_lyase_fold/virulence"/>
</dbReference>
<evidence type="ECO:0000313" key="3">
    <source>
        <dbReference type="EMBL" id="GJN55044.1"/>
    </source>
</evidence>
<dbReference type="KEGG" id="ptw:TUM18999_53010"/>
<dbReference type="InterPro" id="IPR047881">
    <property type="entry name" value="LktA_repeat"/>
</dbReference>
<keyword evidence="5" id="KW-1185">Reference proteome</keyword>
<name>A0A6J4EBU6_9PSED</name>
<evidence type="ECO:0000313" key="4">
    <source>
        <dbReference type="Proteomes" id="UP000509383"/>
    </source>
</evidence>
<organism evidence="2 4">
    <name type="scientific">Pseudomonas tohonis</name>
    <dbReference type="NCBI Taxonomy" id="2725477"/>
    <lineage>
        <taxon>Bacteria</taxon>
        <taxon>Pseudomonadati</taxon>
        <taxon>Pseudomonadota</taxon>
        <taxon>Gammaproteobacteria</taxon>
        <taxon>Pseudomonadales</taxon>
        <taxon>Pseudomonadaceae</taxon>
        <taxon>Pseudomonas</taxon>
    </lineage>
</organism>
<dbReference type="InterPro" id="IPR012334">
    <property type="entry name" value="Pectin_lyas_fold"/>
</dbReference>
<dbReference type="Proteomes" id="UP000509383">
    <property type="component" value="Chromosome"/>
</dbReference>
<dbReference type="NCBIfam" id="NF012206">
    <property type="entry name" value="LktA_tand_53"/>
    <property type="match status" value="11"/>
</dbReference>
<reference evidence="2 4" key="1">
    <citation type="submission" date="2020-05" db="EMBL/GenBank/DDBJ databases">
        <title>Characterization of novel class B3 metallo-beta-lactamase from novel Pseudomonas species.</title>
        <authorList>
            <person name="Yamada K."/>
            <person name="Aoki K."/>
            <person name="Ishii Y."/>
        </authorList>
    </citation>
    <scope>NUCLEOTIDE SEQUENCE [LARGE SCALE GENOMIC DNA]</scope>
    <source>
        <strain evidence="2 4">TUM18999</strain>
        <strain evidence="3 5">TUM20286</strain>
    </source>
</reference>
<evidence type="ECO:0000259" key="1">
    <source>
        <dbReference type="SMART" id="SM00912"/>
    </source>
</evidence>
<dbReference type="SMART" id="SM00912">
    <property type="entry name" value="Haemagg_act"/>
    <property type="match status" value="1"/>
</dbReference>
<feature type="domain" description="Filamentous haemagglutinin FhaB/tRNA nuclease CdiA-like TPS" evidence="1">
    <location>
        <begin position="57"/>
        <end position="171"/>
    </location>
</feature>
<dbReference type="InterPro" id="IPR024973">
    <property type="entry name" value="ESPR"/>
</dbReference>
<dbReference type="RefSeq" id="WP_173179026.1">
    <property type="nucleotide sequence ID" value="NZ_AP023189.1"/>
</dbReference>
<evidence type="ECO:0000313" key="2">
    <source>
        <dbReference type="EMBL" id="BCG27110.1"/>
    </source>
</evidence>
<protein>
    <recommendedName>
        <fullName evidence="1">Filamentous haemagglutinin FhaB/tRNA nuclease CdiA-like TPS domain-containing protein</fullName>
    </recommendedName>
</protein>
<evidence type="ECO:0000313" key="5">
    <source>
        <dbReference type="Proteomes" id="UP001054892"/>
    </source>
</evidence>
<dbReference type="NCBIfam" id="TIGR01901">
    <property type="entry name" value="adhes_NPXG"/>
    <property type="match status" value="1"/>
</dbReference>